<sequence length="80" mass="9218">MSILVANEHYDFNSLKELLEVTDGNLASNLKSLEKEGYITVEKSFVDRKPNTKYQKTAKGQKAFENHLLALENLIKQQYK</sequence>
<dbReference type="SUPFAM" id="SSF46785">
    <property type="entry name" value="Winged helix' DNA-binding domain"/>
    <property type="match status" value="1"/>
</dbReference>
<reference evidence="2" key="1">
    <citation type="submission" date="2020-10" db="EMBL/GenBank/DDBJ databases">
        <authorList>
            <person name="Lu T."/>
            <person name="Wang Q."/>
            <person name="Han X."/>
        </authorList>
    </citation>
    <scope>NUCLEOTIDE SEQUENCE</scope>
    <source>
        <strain evidence="2">WQ 366</strain>
    </source>
</reference>
<comment type="caution">
    <text evidence="2">The sequence shown here is derived from an EMBL/GenBank/DDBJ whole genome shotgun (WGS) entry which is preliminary data.</text>
</comment>
<dbReference type="InterPro" id="IPR027395">
    <property type="entry name" value="WH_DNA-bd_dom"/>
</dbReference>
<keyword evidence="3" id="KW-1185">Reference proteome</keyword>
<protein>
    <submittedName>
        <fullName evidence="2">Transcriptional regulator</fullName>
    </submittedName>
</protein>
<dbReference type="EMBL" id="JADEYP010000039">
    <property type="protein sequence ID" value="MCA5006618.1"/>
    <property type="molecule type" value="Genomic_DNA"/>
</dbReference>
<proteinExistence type="predicted"/>
<dbReference type="PANTHER" id="PTHR37318">
    <property type="entry name" value="BSL7504 PROTEIN"/>
    <property type="match status" value="1"/>
</dbReference>
<organism evidence="2 3">
    <name type="scientific">Sphingobacterium bovistauri</name>
    <dbReference type="NCBI Taxonomy" id="2781959"/>
    <lineage>
        <taxon>Bacteria</taxon>
        <taxon>Pseudomonadati</taxon>
        <taxon>Bacteroidota</taxon>
        <taxon>Sphingobacteriia</taxon>
        <taxon>Sphingobacteriales</taxon>
        <taxon>Sphingobacteriaceae</taxon>
        <taxon>Sphingobacterium</taxon>
    </lineage>
</organism>
<dbReference type="PANTHER" id="PTHR37318:SF1">
    <property type="entry name" value="BSL7504 PROTEIN"/>
    <property type="match status" value="1"/>
</dbReference>
<accession>A0ABS7Z9D5</accession>
<dbReference type="Proteomes" id="UP001165302">
    <property type="component" value="Unassembled WGS sequence"/>
</dbReference>
<dbReference type="Pfam" id="PF13601">
    <property type="entry name" value="HTH_34"/>
    <property type="match status" value="1"/>
</dbReference>
<feature type="domain" description="Winged helix DNA-binding" evidence="1">
    <location>
        <begin position="1"/>
        <end position="75"/>
    </location>
</feature>
<gene>
    <name evidence="2" type="ORF">IPZ78_15870</name>
</gene>
<name>A0ABS7Z9D5_9SPHI</name>
<dbReference type="InterPro" id="IPR036390">
    <property type="entry name" value="WH_DNA-bd_sf"/>
</dbReference>
<evidence type="ECO:0000313" key="2">
    <source>
        <dbReference type="EMBL" id="MCA5006618.1"/>
    </source>
</evidence>
<evidence type="ECO:0000259" key="1">
    <source>
        <dbReference type="Pfam" id="PF13601"/>
    </source>
</evidence>
<dbReference type="InterPro" id="IPR036388">
    <property type="entry name" value="WH-like_DNA-bd_sf"/>
</dbReference>
<dbReference type="Gene3D" id="1.10.10.10">
    <property type="entry name" value="Winged helix-like DNA-binding domain superfamily/Winged helix DNA-binding domain"/>
    <property type="match status" value="1"/>
</dbReference>
<evidence type="ECO:0000313" key="3">
    <source>
        <dbReference type="Proteomes" id="UP001165302"/>
    </source>
</evidence>